<dbReference type="SUPFAM" id="SSF56436">
    <property type="entry name" value="C-type lectin-like"/>
    <property type="match status" value="1"/>
</dbReference>
<reference evidence="2" key="1">
    <citation type="submission" date="2025-08" db="UniProtKB">
        <authorList>
            <consortium name="Ensembl"/>
        </authorList>
    </citation>
    <scope>IDENTIFICATION</scope>
</reference>
<dbReference type="STRING" id="409849.ENSPMGP00000002190"/>
<dbReference type="AlphaFoldDB" id="A0A3B3ZC39"/>
<dbReference type="InterPro" id="IPR016187">
    <property type="entry name" value="CTDL_fold"/>
</dbReference>
<evidence type="ECO:0000313" key="3">
    <source>
        <dbReference type="Proteomes" id="UP000261520"/>
    </source>
</evidence>
<protein>
    <recommendedName>
        <fullName evidence="1">C-type lectin domain-containing protein</fullName>
    </recommendedName>
</protein>
<feature type="domain" description="C-type lectin" evidence="1">
    <location>
        <begin position="33"/>
        <end position="139"/>
    </location>
</feature>
<dbReference type="InterPro" id="IPR016186">
    <property type="entry name" value="C-type_lectin-like/link_sf"/>
</dbReference>
<dbReference type="InterPro" id="IPR001304">
    <property type="entry name" value="C-type_lectin-like"/>
</dbReference>
<evidence type="ECO:0000313" key="2">
    <source>
        <dbReference type="Ensembl" id="ENSPMGP00000002190.1"/>
    </source>
</evidence>
<dbReference type="PANTHER" id="PTHR45784:SF3">
    <property type="entry name" value="C-TYPE LECTIN DOMAIN FAMILY 4 MEMBER K-LIKE-RELATED"/>
    <property type="match status" value="1"/>
</dbReference>
<evidence type="ECO:0000259" key="1">
    <source>
        <dbReference type="PROSITE" id="PS50041"/>
    </source>
</evidence>
<dbReference type="Gene3D" id="3.10.100.10">
    <property type="entry name" value="Mannose-Binding Protein A, subunit A"/>
    <property type="match status" value="1"/>
</dbReference>
<dbReference type="Proteomes" id="UP000261520">
    <property type="component" value="Unplaced"/>
</dbReference>
<sequence length="162" mass="19135">QFSVPHIVINLRRCSHDIVRKRHKGTNDCVVIYTYHFIDVAMTWTEAQQYCRQHYTDLATIHNTEDLDKLTRPSTYWRFMGNDSNSWRWSVTGTTSTSQYQNWASGQPDYNSAVEKCLYMNSGLWFDGNCAVHLYFVSFTGEIFLVFFYDWVITFSSLRHDL</sequence>
<dbReference type="PANTHER" id="PTHR45784">
    <property type="entry name" value="C-TYPE LECTIN DOMAIN FAMILY 20 MEMBER A-RELATED"/>
    <property type="match status" value="1"/>
</dbReference>
<accession>A0A3B3ZC39</accession>
<dbReference type="Pfam" id="PF00059">
    <property type="entry name" value="Lectin_C"/>
    <property type="match status" value="1"/>
</dbReference>
<keyword evidence="3" id="KW-1185">Reference proteome</keyword>
<reference evidence="2" key="2">
    <citation type="submission" date="2025-09" db="UniProtKB">
        <authorList>
            <consortium name="Ensembl"/>
        </authorList>
    </citation>
    <scope>IDENTIFICATION</scope>
</reference>
<dbReference type="PROSITE" id="PS50041">
    <property type="entry name" value="C_TYPE_LECTIN_2"/>
    <property type="match status" value="1"/>
</dbReference>
<name>A0A3B3ZC39_9GOBI</name>
<dbReference type="Ensembl" id="ENSPMGT00000002324.1">
    <property type="protein sequence ID" value="ENSPMGP00000002190.1"/>
    <property type="gene ID" value="ENSPMGG00000001957.1"/>
</dbReference>
<organism evidence="2 3">
    <name type="scientific">Periophthalmus magnuspinnatus</name>
    <dbReference type="NCBI Taxonomy" id="409849"/>
    <lineage>
        <taxon>Eukaryota</taxon>
        <taxon>Metazoa</taxon>
        <taxon>Chordata</taxon>
        <taxon>Craniata</taxon>
        <taxon>Vertebrata</taxon>
        <taxon>Euteleostomi</taxon>
        <taxon>Actinopterygii</taxon>
        <taxon>Neopterygii</taxon>
        <taxon>Teleostei</taxon>
        <taxon>Neoteleostei</taxon>
        <taxon>Acanthomorphata</taxon>
        <taxon>Gobiaria</taxon>
        <taxon>Gobiiformes</taxon>
        <taxon>Gobioidei</taxon>
        <taxon>Gobiidae</taxon>
        <taxon>Oxudercinae</taxon>
        <taxon>Periophthalmus</taxon>
    </lineage>
</organism>
<proteinExistence type="predicted"/>
<dbReference type="SMART" id="SM00034">
    <property type="entry name" value="CLECT"/>
    <property type="match status" value="1"/>
</dbReference>